<gene>
    <name evidence="2" type="ORF">U6N30_31760</name>
</gene>
<feature type="region of interest" description="Disordered" evidence="1">
    <location>
        <begin position="78"/>
        <end position="102"/>
    </location>
</feature>
<feature type="region of interest" description="Disordered" evidence="1">
    <location>
        <begin position="122"/>
        <end position="156"/>
    </location>
</feature>
<dbReference type="EMBL" id="CP141261">
    <property type="protein sequence ID" value="WRL64099.1"/>
    <property type="molecule type" value="Genomic_DNA"/>
</dbReference>
<accession>A0ABZ1B422</accession>
<sequence>MAALLVGAAIPVAFAATVLMVVSYDTTAQADGAATSSAAPATAVESPVEEVVAFPDLSALPLGEAIAGLKEAGAQVSASDARAEGGRSSPTGTCAPRPWWPTAAPRPTGSIWTPFLRASPAPRAGRGRLAARVSRARSGGRRGRRRHRRSSRCRWW</sequence>
<evidence type="ECO:0000313" key="3">
    <source>
        <dbReference type="Proteomes" id="UP001324287"/>
    </source>
</evidence>
<organism evidence="2 3">
    <name type="scientific">Blastococcus brunescens</name>
    <dbReference type="NCBI Taxonomy" id="1564165"/>
    <lineage>
        <taxon>Bacteria</taxon>
        <taxon>Bacillati</taxon>
        <taxon>Actinomycetota</taxon>
        <taxon>Actinomycetes</taxon>
        <taxon>Geodermatophilales</taxon>
        <taxon>Geodermatophilaceae</taxon>
        <taxon>Blastococcus</taxon>
    </lineage>
</organism>
<keyword evidence="3" id="KW-1185">Reference proteome</keyword>
<dbReference type="RefSeq" id="WP_324275428.1">
    <property type="nucleotide sequence ID" value="NZ_CP141261.1"/>
</dbReference>
<evidence type="ECO:0000256" key="1">
    <source>
        <dbReference type="SAM" id="MobiDB-lite"/>
    </source>
</evidence>
<reference evidence="2 3" key="1">
    <citation type="submission" date="2023-12" db="EMBL/GenBank/DDBJ databases">
        <title>Blastococcus brunescens sp. nov., an actonobacterium isolated from sandstone collected in sahara desert.</title>
        <authorList>
            <person name="Gtari M."/>
            <person name="Ghodhbane F."/>
        </authorList>
    </citation>
    <scope>NUCLEOTIDE SEQUENCE [LARGE SCALE GENOMIC DNA]</scope>
    <source>
        <strain evidence="2 3">BMG 8361</strain>
    </source>
</reference>
<evidence type="ECO:0000313" key="2">
    <source>
        <dbReference type="EMBL" id="WRL64099.1"/>
    </source>
</evidence>
<protein>
    <recommendedName>
        <fullName evidence="4">PASTA domain-containing protein</fullName>
    </recommendedName>
</protein>
<feature type="compositionally biased region" description="Basic residues" evidence="1">
    <location>
        <begin position="134"/>
        <end position="156"/>
    </location>
</feature>
<name>A0ABZ1B422_9ACTN</name>
<evidence type="ECO:0008006" key="4">
    <source>
        <dbReference type="Google" id="ProtNLM"/>
    </source>
</evidence>
<proteinExistence type="predicted"/>
<dbReference type="Proteomes" id="UP001324287">
    <property type="component" value="Chromosome"/>
</dbReference>
<feature type="compositionally biased region" description="Low complexity" evidence="1">
    <location>
        <begin position="122"/>
        <end position="133"/>
    </location>
</feature>